<feature type="compositionally biased region" description="Acidic residues" evidence="1">
    <location>
        <begin position="725"/>
        <end position="745"/>
    </location>
</feature>
<sequence>MASRTTGRTSARSSVSRDQASSPPKLASDRQSHSPVARRTRSTRSQSVDLGESDSGVTTRKGARRTMRQGSVESVDSNASAASSTKIRPSRKTRTARTSPELSILAEDQEPGQDEEEAANIEDPAGTAQSPQSPGGMSQMSGTTVLTSASAKTSHSVEEIEALDPMVVEYLPELLASSCKILDLLAPSGATSETVELIVRDLRVVGSRRAKRLKHDEEKFQADRENYGSDDYINPVFIRRRLFGTQDIKNESARPDDILHAANLATLVKSLLVTQKQSRATLPLLQMVDIWFPEVFLTEFGDNGQAGSSLLLNESFEMSLEIRTQCAIIALLVLKEAENWNPEQILLSSFLDLPSALQNSLPMPDFEQVLNDGRVLSIMRKGPENSEEQNDRIKSRIREIRKAFQLNNDAVEAGDLVDFERLDEMFPWAAFLTRLVQWSRLRLDEIISNINHQGGLDHIVISLIEAVRENNSQIELEYDPPPATMGPAAIKPSNAGRNLYVTKNVFTLEKLKRERSSGGAPSNPVQQRIGAANLASSHANQAGPFKIQTMKPSENVKGAHQQGLDHVQPVMLDDESGPVRSTQEYLSTWDTHIHDKNKENRPVSDREETRAAKRSIFDRQENARREEWDDWDSVPSKLKRSRQHREADEDSEEGFQDDQRLPNPGRRTAVPTARHRYPIPVARTSPKRARLQSPDDEITEARRRNRQAIEAALQDSARRAASGSEGEEEEEDEEQDEEEEEEEGQGGDRRLVPTAEPNFAEIRAHARYAAAKTTQPSRATQRRVFWSAEDEQHFIDLIEEYGCSWAHLAKIADFQHERNQVSLKDKARNMKVSFLKSGTPLPINFDKIALGKKEIAAVRAVIPDYDEPI</sequence>
<dbReference type="Proteomes" id="UP000241818">
    <property type="component" value="Unassembled WGS sequence"/>
</dbReference>
<evidence type="ECO:0000313" key="4">
    <source>
        <dbReference type="Proteomes" id="UP000241818"/>
    </source>
</evidence>
<name>A0A2T3AUM4_AMORE</name>
<feature type="compositionally biased region" description="Acidic residues" evidence="1">
    <location>
        <begin position="107"/>
        <end position="120"/>
    </location>
</feature>
<feature type="region of interest" description="Disordered" evidence="1">
    <location>
        <begin position="714"/>
        <end position="753"/>
    </location>
</feature>
<dbReference type="InterPro" id="IPR009057">
    <property type="entry name" value="Homeodomain-like_sf"/>
</dbReference>
<dbReference type="PANTHER" id="PTHR47807:SF1">
    <property type="entry name" value="PROTEIN TBF1"/>
    <property type="match status" value="1"/>
</dbReference>
<evidence type="ECO:0000259" key="2">
    <source>
        <dbReference type="PROSITE" id="PS50090"/>
    </source>
</evidence>
<dbReference type="Gene3D" id="1.10.10.60">
    <property type="entry name" value="Homeodomain-like"/>
    <property type="match status" value="1"/>
</dbReference>
<feature type="region of interest" description="Disordered" evidence="1">
    <location>
        <begin position="1"/>
        <end position="150"/>
    </location>
</feature>
<feature type="compositionally biased region" description="Polar residues" evidence="1">
    <location>
        <begin position="127"/>
        <end position="150"/>
    </location>
</feature>
<feature type="compositionally biased region" description="Low complexity" evidence="1">
    <location>
        <begin position="1"/>
        <end position="17"/>
    </location>
</feature>
<dbReference type="InParanoid" id="A0A2T3AUM4"/>
<feature type="domain" description="Myb-like" evidence="2">
    <location>
        <begin position="778"/>
        <end position="831"/>
    </location>
</feature>
<protein>
    <recommendedName>
        <fullName evidence="2">Myb-like domain-containing protein</fullName>
    </recommendedName>
</protein>
<keyword evidence="4" id="KW-1185">Reference proteome</keyword>
<dbReference type="PROSITE" id="PS50090">
    <property type="entry name" value="MYB_LIKE"/>
    <property type="match status" value="1"/>
</dbReference>
<dbReference type="SUPFAM" id="SSF46689">
    <property type="entry name" value="Homeodomain-like"/>
    <property type="match status" value="1"/>
</dbReference>
<evidence type="ECO:0000256" key="1">
    <source>
        <dbReference type="SAM" id="MobiDB-lite"/>
    </source>
</evidence>
<dbReference type="PANTHER" id="PTHR47807">
    <property type="entry name" value="PROTEIN TBF1"/>
    <property type="match status" value="1"/>
</dbReference>
<accession>A0A2T3AUM4</accession>
<evidence type="ECO:0000313" key="3">
    <source>
        <dbReference type="EMBL" id="PSS12367.1"/>
    </source>
</evidence>
<organism evidence="3 4">
    <name type="scientific">Amorphotheca resinae ATCC 22711</name>
    <dbReference type="NCBI Taxonomy" id="857342"/>
    <lineage>
        <taxon>Eukaryota</taxon>
        <taxon>Fungi</taxon>
        <taxon>Dikarya</taxon>
        <taxon>Ascomycota</taxon>
        <taxon>Pezizomycotina</taxon>
        <taxon>Leotiomycetes</taxon>
        <taxon>Helotiales</taxon>
        <taxon>Amorphothecaceae</taxon>
        <taxon>Amorphotheca</taxon>
    </lineage>
</organism>
<dbReference type="GO" id="GO:0010833">
    <property type="term" value="P:telomere maintenance via telomere lengthening"/>
    <property type="evidence" value="ECO:0007669"/>
    <property type="project" value="TreeGrafter"/>
</dbReference>
<dbReference type="AlphaFoldDB" id="A0A2T3AUM4"/>
<dbReference type="SMART" id="SM00717">
    <property type="entry name" value="SANT"/>
    <property type="match status" value="1"/>
</dbReference>
<proteinExistence type="predicted"/>
<feature type="compositionally biased region" description="Polar residues" evidence="1">
    <location>
        <begin position="68"/>
        <end position="87"/>
    </location>
</feature>
<dbReference type="GeneID" id="36575025"/>
<dbReference type="InterPro" id="IPR052833">
    <property type="entry name" value="Telomeric_DNA-bd_trans-reg"/>
</dbReference>
<dbReference type="EMBL" id="KZ679015">
    <property type="protein sequence ID" value="PSS12367.1"/>
    <property type="molecule type" value="Genomic_DNA"/>
</dbReference>
<dbReference type="CDD" id="cd11660">
    <property type="entry name" value="SANT_TRF"/>
    <property type="match status" value="1"/>
</dbReference>
<dbReference type="OrthoDB" id="5398572at2759"/>
<reference evidence="3 4" key="1">
    <citation type="journal article" date="2018" name="New Phytol.">
        <title>Comparative genomics and transcriptomics depict ericoid mycorrhizal fungi as versatile saprotrophs and plant mutualists.</title>
        <authorList>
            <person name="Martino E."/>
            <person name="Morin E."/>
            <person name="Grelet G.A."/>
            <person name="Kuo A."/>
            <person name="Kohler A."/>
            <person name="Daghino S."/>
            <person name="Barry K.W."/>
            <person name="Cichocki N."/>
            <person name="Clum A."/>
            <person name="Dockter R.B."/>
            <person name="Hainaut M."/>
            <person name="Kuo R.C."/>
            <person name="LaButti K."/>
            <person name="Lindahl B.D."/>
            <person name="Lindquist E.A."/>
            <person name="Lipzen A."/>
            <person name="Khouja H.R."/>
            <person name="Magnuson J."/>
            <person name="Murat C."/>
            <person name="Ohm R.A."/>
            <person name="Singer S.W."/>
            <person name="Spatafora J.W."/>
            <person name="Wang M."/>
            <person name="Veneault-Fourrey C."/>
            <person name="Henrissat B."/>
            <person name="Grigoriev I.V."/>
            <person name="Martin F.M."/>
            <person name="Perotto S."/>
        </authorList>
    </citation>
    <scope>NUCLEOTIDE SEQUENCE [LARGE SCALE GENOMIC DNA]</scope>
    <source>
        <strain evidence="3 4">ATCC 22711</strain>
    </source>
</reference>
<dbReference type="STRING" id="857342.A0A2T3AUM4"/>
<feature type="region of interest" description="Disordered" evidence="1">
    <location>
        <begin position="588"/>
        <end position="700"/>
    </location>
</feature>
<dbReference type="InterPro" id="IPR001005">
    <property type="entry name" value="SANT/Myb"/>
</dbReference>
<dbReference type="GO" id="GO:0003691">
    <property type="term" value="F:double-stranded telomeric DNA binding"/>
    <property type="evidence" value="ECO:0007669"/>
    <property type="project" value="TreeGrafter"/>
</dbReference>
<gene>
    <name evidence="3" type="ORF">M430DRAFT_36517</name>
</gene>
<feature type="compositionally biased region" description="Basic and acidic residues" evidence="1">
    <location>
        <begin position="591"/>
        <end position="627"/>
    </location>
</feature>
<dbReference type="RefSeq" id="XP_024718365.1">
    <property type="nucleotide sequence ID" value="XM_024866944.1"/>
</dbReference>